<name>M8AYU8_TRIUA</name>
<accession>M8AYU8</accession>
<reference evidence="2" key="1">
    <citation type="journal article" date="2013" name="Nature">
        <title>Draft genome of the wheat A-genome progenitor Triticum urartu.</title>
        <authorList>
            <person name="Ling H.Q."/>
            <person name="Zhao S."/>
            <person name="Liu D."/>
            <person name="Wang J."/>
            <person name="Sun H."/>
            <person name="Zhang C."/>
            <person name="Fan H."/>
            <person name="Li D."/>
            <person name="Dong L."/>
            <person name="Tao Y."/>
            <person name="Gao C."/>
            <person name="Wu H."/>
            <person name="Li Y."/>
            <person name="Cui Y."/>
            <person name="Guo X."/>
            <person name="Zheng S."/>
            <person name="Wang B."/>
            <person name="Yu K."/>
            <person name="Liang Q."/>
            <person name="Yang W."/>
            <person name="Lou X."/>
            <person name="Chen J."/>
            <person name="Feng M."/>
            <person name="Jian J."/>
            <person name="Zhang X."/>
            <person name="Luo G."/>
            <person name="Jiang Y."/>
            <person name="Liu J."/>
            <person name="Wang Z."/>
            <person name="Sha Y."/>
            <person name="Zhang B."/>
            <person name="Wu H."/>
            <person name="Tang D."/>
            <person name="Shen Q."/>
            <person name="Xue P."/>
            <person name="Zou S."/>
            <person name="Wang X."/>
            <person name="Liu X."/>
            <person name="Wang F."/>
            <person name="Yang Y."/>
            <person name="An X."/>
            <person name="Dong Z."/>
            <person name="Zhang K."/>
            <person name="Zhang X."/>
            <person name="Luo M.C."/>
            <person name="Dvorak J."/>
            <person name="Tong Y."/>
            <person name="Wang J."/>
            <person name="Yang H."/>
            <person name="Li Z."/>
            <person name="Wang D."/>
            <person name="Zhang A."/>
            <person name="Wang J."/>
        </authorList>
    </citation>
    <scope>NUCLEOTIDE SEQUENCE</scope>
</reference>
<evidence type="ECO:0000313" key="2">
    <source>
        <dbReference type="EMBL" id="EMS66329.1"/>
    </source>
</evidence>
<proteinExistence type="predicted"/>
<protein>
    <submittedName>
        <fullName evidence="2">Uncharacterized protein</fullName>
    </submittedName>
</protein>
<dbReference type="EMBL" id="KD033102">
    <property type="protein sequence ID" value="EMS66329.1"/>
    <property type="molecule type" value="Genomic_DNA"/>
</dbReference>
<sequence length="182" mass="20283">MRPCTPPGSCSVARFRKSYFVHMSCYWQWTDCLCRELREKSKCSPKGQKIGCRFSSNRTKGPFSKHCLNFSEFTVDGAQNVTSQVDYLQQRKTSTESTRSSISMWALRRWRQLRQRQHAIPQPTLLDAGLAVRVGEAAAGAGLEGAGEEQLHQEAAHIEAQVGGEASESRGGTSGQSGWRDR</sequence>
<feature type="region of interest" description="Disordered" evidence="1">
    <location>
        <begin position="142"/>
        <end position="182"/>
    </location>
</feature>
<organism evidence="2">
    <name type="scientific">Triticum urartu</name>
    <name type="common">Red wild einkorn</name>
    <name type="synonym">Crithodium urartu</name>
    <dbReference type="NCBI Taxonomy" id="4572"/>
    <lineage>
        <taxon>Eukaryota</taxon>
        <taxon>Viridiplantae</taxon>
        <taxon>Streptophyta</taxon>
        <taxon>Embryophyta</taxon>
        <taxon>Tracheophyta</taxon>
        <taxon>Spermatophyta</taxon>
        <taxon>Magnoliopsida</taxon>
        <taxon>Liliopsida</taxon>
        <taxon>Poales</taxon>
        <taxon>Poaceae</taxon>
        <taxon>BOP clade</taxon>
        <taxon>Pooideae</taxon>
        <taxon>Triticodae</taxon>
        <taxon>Triticeae</taxon>
        <taxon>Triticinae</taxon>
        <taxon>Triticum</taxon>
    </lineage>
</organism>
<dbReference type="AlphaFoldDB" id="M8AYU8"/>
<evidence type="ECO:0000256" key="1">
    <source>
        <dbReference type="SAM" id="MobiDB-lite"/>
    </source>
</evidence>
<gene>
    <name evidence="2" type="ORF">TRIUR3_01896</name>
</gene>